<gene>
    <name evidence="3" type="ORF">NCTC11048_00667</name>
</gene>
<keyword evidence="4" id="KW-1185">Reference proteome</keyword>
<evidence type="ECO:0000256" key="2">
    <source>
        <dbReference type="SAM" id="Phobius"/>
    </source>
</evidence>
<reference evidence="3 4" key="1">
    <citation type="submission" date="2018-06" db="EMBL/GenBank/DDBJ databases">
        <authorList>
            <consortium name="Pathogen Informatics"/>
            <person name="Doyle S."/>
        </authorList>
    </citation>
    <scope>NUCLEOTIDE SEQUENCE [LARGE SCALE GENOMIC DNA]</scope>
    <source>
        <strain evidence="4">NCTC 11048</strain>
    </source>
</reference>
<evidence type="ECO:0000313" key="4">
    <source>
        <dbReference type="Proteomes" id="UP000255549"/>
    </source>
</evidence>
<name>A0A380G5R3_STAIN</name>
<keyword evidence="2" id="KW-0812">Transmembrane</keyword>
<dbReference type="EMBL" id="UHDP01000003">
    <property type="protein sequence ID" value="SUM45680.1"/>
    <property type="molecule type" value="Genomic_DNA"/>
</dbReference>
<dbReference type="AlphaFoldDB" id="A0A380G5R3"/>
<dbReference type="Proteomes" id="UP000255549">
    <property type="component" value="Unassembled WGS sequence"/>
</dbReference>
<keyword evidence="2" id="KW-0472">Membrane</keyword>
<protein>
    <submittedName>
        <fullName evidence="3">Uncharacterized protein</fullName>
    </submittedName>
</protein>
<proteinExistence type="predicted"/>
<keyword evidence="2" id="KW-1133">Transmembrane helix</keyword>
<evidence type="ECO:0000313" key="3">
    <source>
        <dbReference type="EMBL" id="SUM45680.1"/>
    </source>
</evidence>
<feature type="region of interest" description="Disordered" evidence="1">
    <location>
        <begin position="1"/>
        <end position="20"/>
    </location>
</feature>
<organism evidence="3 4">
    <name type="scientific">Staphylococcus intermedius NCTC 11048</name>
    <dbReference type="NCBI Taxonomy" id="1141106"/>
    <lineage>
        <taxon>Bacteria</taxon>
        <taxon>Bacillati</taxon>
        <taxon>Bacillota</taxon>
        <taxon>Bacilli</taxon>
        <taxon>Bacillales</taxon>
        <taxon>Staphylococcaceae</taxon>
        <taxon>Staphylococcus</taxon>
        <taxon>Staphylococcus intermedius group</taxon>
    </lineage>
</organism>
<evidence type="ECO:0000256" key="1">
    <source>
        <dbReference type="SAM" id="MobiDB-lite"/>
    </source>
</evidence>
<feature type="transmembrane region" description="Helical" evidence="2">
    <location>
        <begin position="30"/>
        <end position="48"/>
    </location>
</feature>
<accession>A0A380G5R3</accession>
<sequence>MYAYPQKSQPSGNLTPNTGSRGQVFDMKTIYSINFLCPFFLIFVVIIII</sequence>